<sequence>MANNIVQQQVAITARPEDTPSNPFYLHPNENPSLVLVSPVLSGPHFHSWFRSMRMALLSKNKLGFVDGSISIPSKDDPTYPA</sequence>
<evidence type="ECO:0000313" key="3">
    <source>
        <dbReference type="Proteomes" id="UP000607653"/>
    </source>
</evidence>
<comment type="caution">
    <text evidence="2">The sequence shown here is derived from an EMBL/GenBank/DDBJ whole genome shotgun (WGS) entry which is preliminary data.</text>
</comment>
<evidence type="ECO:0000259" key="1">
    <source>
        <dbReference type="Pfam" id="PF14244"/>
    </source>
</evidence>
<gene>
    <name evidence="2" type="ORF">HUJ06_018957</name>
</gene>
<proteinExistence type="predicted"/>
<name>A0A822ZX09_NELNU</name>
<dbReference type="Proteomes" id="UP000607653">
    <property type="component" value="Unassembled WGS sequence"/>
</dbReference>
<accession>A0A822ZX09</accession>
<dbReference type="PANTHER" id="PTHR37610:SF55">
    <property type="entry name" value="RETROTRANSPOSON COPIA-LIKE N-TERMINAL DOMAIN-CONTAINING PROTEIN"/>
    <property type="match status" value="1"/>
</dbReference>
<protein>
    <recommendedName>
        <fullName evidence="1">Retrotransposon Copia-like N-terminal domain-containing protein</fullName>
    </recommendedName>
</protein>
<dbReference type="PANTHER" id="PTHR37610">
    <property type="entry name" value="CCHC-TYPE DOMAIN-CONTAINING PROTEIN"/>
    <property type="match status" value="1"/>
</dbReference>
<organism evidence="2 3">
    <name type="scientific">Nelumbo nucifera</name>
    <name type="common">Sacred lotus</name>
    <dbReference type="NCBI Taxonomy" id="4432"/>
    <lineage>
        <taxon>Eukaryota</taxon>
        <taxon>Viridiplantae</taxon>
        <taxon>Streptophyta</taxon>
        <taxon>Embryophyta</taxon>
        <taxon>Tracheophyta</taxon>
        <taxon>Spermatophyta</taxon>
        <taxon>Magnoliopsida</taxon>
        <taxon>Proteales</taxon>
        <taxon>Nelumbonaceae</taxon>
        <taxon>Nelumbo</taxon>
    </lineage>
</organism>
<feature type="domain" description="Retrotransposon Copia-like N-terminal" evidence="1">
    <location>
        <begin position="27"/>
        <end position="73"/>
    </location>
</feature>
<dbReference type="AlphaFoldDB" id="A0A822ZX09"/>
<reference evidence="2 3" key="1">
    <citation type="journal article" date="2020" name="Mol. Biol. Evol.">
        <title>Distinct Expression and Methylation Patterns for Genes with Different Fates following a Single Whole-Genome Duplication in Flowering Plants.</title>
        <authorList>
            <person name="Shi T."/>
            <person name="Rahmani R.S."/>
            <person name="Gugger P.F."/>
            <person name="Wang M."/>
            <person name="Li H."/>
            <person name="Zhang Y."/>
            <person name="Li Z."/>
            <person name="Wang Q."/>
            <person name="Van de Peer Y."/>
            <person name="Marchal K."/>
            <person name="Chen J."/>
        </authorList>
    </citation>
    <scope>NUCLEOTIDE SEQUENCE [LARGE SCALE GENOMIC DNA]</scope>
    <source>
        <tissue evidence="2">Leaf</tissue>
    </source>
</reference>
<dbReference type="Pfam" id="PF14244">
    <property type="entry name" value="Retrotran_gag_3"/>
    <property type="match status" value="1"/>
</dbReference>
<dbReference type="InterPro" id="IPR029472">
    <property type="entry name" value="Copia-like_N"/>
</dbReference>
<evidence type="ECO:0000313" key="2">
    <source>
        <dbReference type="EMBL" id="DAD49020.1"/>
    </source>
</evidence>
<dbReference type="EMBL" id="DUZY01000008">
    <property type="protein sequence ID" value="DAD49020.1"/>
    <property type="molecule type" value="Genomic_DNA"/>
</dbReference>
<keyword evidence="3" id="KW-1185">Reference proteome</keyword>